<evidence type="ECO:0000256" key="1">
    <source>
        <dbReference type="ARBA" id="ARBA00022723"/>
    </source>
</evidence>
<organism evidence="3">
    <name type="scientific">Anaerolinea thermolimosa</name>
    <dbReference type="NCBI Taxonomy" id="229919"/>
    <lineage>
        <taxon>Bacteria</taxon>
        <taxon>Bacillati</taxon>
        <taxon>Chloroflexota</taxon>
        <taxon>Anaerolineae</taxon>
        <taxon>Anaerolineales</taxon>
        <taxon>Anaerolineaceae</taxon>
        <taxon>Anaerolinea</taxon>
    </lineage>
</organism>
<gene>
    <name evidence="3" type="ORF">ENT37_01030</name>
</gene>
<reference evidence="3" key="1">
    <citation type="journal article" date="2020" name="mSystems">
        <title>Genome- and Community-Level Interaction Insights into Carbon Utilization and Element Cycling Functions of Hydrothermarchaeota in Hydrothermal Sediment.</title>
        <authorList>
            <person name="Zhou Z."/>
            <person name="Liu Y."/>
            <person name="Xu W."/>
            <person name="Pan J."/>
            <person name="Luo Z.H."/>
            <person name="Li M."/>
        </authorList>
    </citation>
    <scope>NUCLEOTIDE SEQUENCE [LARGE SCALE GENOMIC DNA]</scope>
    <source>
        <strain evidence="3">SpSt-573</strain>
    </source>
</reference>
<dbReference type="InterPro" id="IPR029068">
    <property type="entry name" value="Glyas_Bleomycin-R_OHBP_Dase"/>
</dbReference>
<dbReference type="PANTHER" id="PTHR43048:SF3">
    <property type="entry name" value="METHYLMALONYL-COA EPIMERASE, MITOCHONDRIAL"/>
    <property type="match status" value="1"/>
</dbReference>
<dbReference type="Gene3D" id="3.10.180.10">
    <property type="entry name" value="2,3-Dihydroxybiphenyl 1,2-Dioxygenase, domain 1"/>
    <property type="match status" value="1"/>
</dbReference>
<dbReference type="AlphaFoldDB" id="A0A7C4KFI8"/>
<dbReference type="PROSITE" id="PS51819">
    <property type="entry name" value="VOC"/>
    <property type="match status" value="1"/>
</dbReference>
<dbReference type="PANTHER" id="PTHR43048">
    <property type="entry name" value="METHYLMALONYL-COA EPIMERASE"/>
    <property type="match status" value="1"/>
</dbReference>
<dbReference type="GO" id="GO:0046491">
    <property type="term" value="P:L-methylmalonyl-CoA metabolic process"/>
    <property type="evidence" value="ECO:0007669"/>
    <property type="project" value="TreeGrafter"/>
</dbReference>
<protein>
    <submittedName>
        <fullName evidence="3">VOC family protein</fullName>
    </submittedName>
</protein>
<evidence type="ECO:0000259" key="2">
    <source>
        <dbReference type="PROSITE" id="PS51819"/>
    </source>
</evidence>
<dbReference type="GO" id="GO:0046872">
    <property type="term" value="F:metal ion binding"/>
    <property type="evidence" value="ECO:0007669"/>
    <property type="project" value="UniProtKB-KW"/>
</dbReference>
<feature type="domain" description="VOC" evidence="2">
    <location>
        <begin position="11"/>
        <end position="150"/>
    </location>
</feature>
<comment type="caution">
    <text evidence="3">The sequence shown here is derived from an EMBL/GenBank/DDBJ whole genome shotgun (WGS) entry which is preliminary data.</text>
</comment>
<dbReference type="EMBL" id="DSYK01000050">
    <property type="protein sequence ID" value="HGS20434.1"/>
    <property type="molecule type" value="Genomic_DNA"/>
</dbReference>
<dbReference type="InterPro" id="IPR037523">
    <property type="entry name" value="VOC_core"/>
</dbReference>
<name>A0A7C4KFI8_9CHLR</name>
<dbReference type="GO" id="GO:0004493">
    <property type="term" value="F:methylmalonyl-CoA epimerase activity"/>
    <property type="evidence" value="ECO:0007669"/>
    <property type="project" value="TreeGrafter"/>
</dbReference>
<dbReference type="Pfam" id="PF13669">
    <property type="entry name" value="Glyoxalase_4"/>
    <property type="match status" value="1"/>
</dbReference>
<sequence>MEERVGLGTNIVTQIGIVVHDIEKSIDAYCSILGLPRPQVILTDEYEKAKTIYQGKPTNARAKLAFFDMGQVQIELIEPLGEPSTWKEFLDHKGEGVHHIAFQIKDTPGVVTYLNDKGIPLVQQGHYTGGMYSYLDASPQLGVILELLENF</sequence>
<keyword evidence="1" id="KW-0479">Metal-binding</keyword>
<proteinExistence type="predicted"/>
<evidence type="ECO:0000313" key="3">
    <source>
        <dbReference type="EMBL" id="HGS20434.1"/>
    </source>
</evidence>
<accession>A0A7C4KFI8</accession>
<dbReference type="InterPro" id="IPR051785">
    <property type="entry name" value="MMCE/EMCE_epimerase"/>
</dbReference>
<dbReference type="SUPFAM" id="SSF54593">
    <property type="entry name" value="Glyoxalase/Bleomycin resistance protein/Dihydroxybiphenyl dioxygenase"/>
    <property type="match status" value="1"/>
</dbReference>